<dbReference type="Proteomes" id="UP000198211">
    <property type="component" value="Unassembled WGS sequence"/>
</dbReference>
<sequence length="154" mass="16546">MYCEWGFHLNARWRTTNHAQLSGAAAEGDSRLALTLENTFAQLTTINARIARVEDIVGTSAGLTTGRAETLFAVQAAPASLISSSAVVAPAAASTLLHRIWETVPGNKEQNKRADAKAAVNIMKVLYEAPVRYHLNRIVPTKPPMQHGSTLSGP</sequence>
<reference evidence="2" key="1">
    <citation type="submission" date="2017-03" db="EMBL/GenBank/DDBJ databases">
        <title>Phytopthora megakarya and P. palmivora, two closely related causual agents of cacao black pod achieved similar genome size and gene model numbers by different mechanisms.</title>
        <authorList>
            <person name="Ali S."/>
            <person name="Shao J."/>
            <person name="Larry D.J."/>
            <person name="Kronmiller B."/>
            <person name="Shen D."/>
            <person name="Strem M.D."/>
            <person name="Melnick R.L."/>
            <person name="Guiltinan M.J."/>
            <person name="Tyler B.M."/>
            <person name="Meinhardt L.W."/>
            <person name="Bailey B.A."/>
        </authorList>
    </citation>
    <scope>NUCLEOTIDE SEQUENCE [LARGE SCALE GENOMIC DNA]</scope>
    <source>
        <strain evidence="2">zdho120</strain>
    </source>
</reference>
<evidence type="ECO:0000313" key="2">
    <source>
        <dbReference type="Proteomes" id="UP000198211"/>
    </source>
</evidence>
<evidence type="ECO:0000313" key="1">
    <source>
        <dbReference type="EMBL" id="OWZ07216.1"/>
    </source>
</evidence>
<gene>
    <name evidence="1" type="ORF">PHMEG_00020416</name>
</gene>
<comment type="caution">
    <text evidence="1">The sequence shown here is derived from an EMBL/GenBank/DDBJ whole genome shotgun (WGS) entry which is preliminary data.</text>
</comment>
<protein>
    <submittedName>
        <fullName evidence="1">Uncharacterized protein</fullName>
    </submittedName>
</protein>
<accession>A0A225VNY9</accession>
<dbReference type="AlphaFoldDB" id="A0A225VNY9"/>
<name>A0A225VNY9_9STRA</name>
<organism evidence="1 2">
    <name type="scientific">Phytophthora megakarya</name>
    <dbReference type="NCBI Taxonomy" id="4795"/>
    <lineage>
        <taxon>Eukaryota</taxon>
        <taxon>Sar</taxon>
        <taxon>Stramenopiles</taxon>
        <taxon>Oomycota</taxon>
        <taxon>Peronosporomycetes</taxon>
        <taxon>Peronosporales</taxon>
        <taxon>Peronosporaceae</taxon>
        <taxon>Phytophthora</taxon>
    </lineage>
</organism>
<dbReference type="EMBL" id="NBNE01003624">
    <property type="protein sequence ID" value="OWZ07216.1"/>
    <property type="molecule type" value="Genomic_DNA"/>
</dbReference>
<proteinExistence type="predicted"/>
<keyword evidence="2" id="KW-1185">Reference proteome</keyword>